<feature type="transmembrane region" description="Helical" evidence="2">
    <location>
        <begin position="169"/>
        <end position="187"/>
    </location>
</feature>
<gene>
    <name evidence="3" type="ORF">QBC46DRAFT_359546</name>
</gene>
<accession>A0AAN6RXL6</accession>
<proteinExistence type="predicted"/>
<feature type="transmembrane region" description="Helical" evidence="2">
    <location>
        <begin position="111"/>
        <end position="132"/>
    </location>
</feature>
<evidence type="ECO:0000256" key="1">
    <source>
        <dbReference type="SAM" id="MobiDB-lite"/>
    </source>
</evidence>
<reference evidence="4" key="1">
    <citation type="journal article" date="2023" name="Mol. Phylogenet. Evol.">
        <title>Genome-scale phylogeny and comparative genomics of the fungal order Sordariales.</title>
        <authorList>
            <person name="Hensen N."/>
            <person name="Bonometti L."/>
            <person name="Westerberg I."/>
            <person name="Brannstrom I.O."/>
            <person name="Guillou S."/>
            <person name="Cros-Aarteil S."/>
            <person name="Calhoun S."/>
            <person name="Haridas S."/>
            <person name="Kuo A."/>
            <person name="Mondo S."/>
            <person name="Pangilinan J."/>
            <person name="Riley R."/>
            <person name="LaButti K."/>
            <person name="Andreopoulos B."/>
            <person name="Lipzen A."/>
            <person name="Chen C."/>
            <person name="Yan M."/>
            <person name="Daum C."/>
            <person name="Ng V."/>
            <person name="Clum A."/>
            <person name="Steindorff A."/>
            <person name="Ohm R.A."/>
            <person name="Martin F."/>
            <person name="Silar P."/>
            <person name="Natvig D.O."/>
            <person name="Lalanne C."/>
            <person name="Gautier V."/>
            <person name="Ament-Velasquez S.L."/>
            <person name="Kruys A."/>
            <person name="Hutchinson M.I."/>
            <person name="Powell A.J."/>
            <person name="Barry K."/>
            <person name="Miller A.N."/>
            <person name="Grigoriev I.V."/>
            <person name="Debuchy R."/>
            <person name="Gladieux P."/>
            <person name="Hiltunen Thoren M."/>
            <person name="Johannesson H."/>
        </authorList>
    </citation>
    <scope>NUCLEOTIDE SEQUENCE [LARGE SCALE GENOMIC DNA]</scope>
    <source>
        <strain evidence="4">CBS 340.73</strain>
    </source>
</reference>
<feature type="transmembrane region" description="Helical" evidence="2">
    <location>
        <begin position="22"/>
        <end position="46"/>
    </location>
</feature>
<sequence>MEKRTPNPGNLPNEPASDLTKYSALIFTIVAAAVFLARMFFFEGWLIRTKLYRPVWARLSWVHKRSFMVHNIGAVLKIILMTLGVYPWAVVTFGTAKLQDPVSGLGGRPTLGDLMIVTMQIFQVGYIFELFYRPRISYVTGAHHLGTVLLGQVATALTLNTAAVPDATLEFVLCFSWGAFDVLGQFWPHVVMITYRFIPNNHRLLARIFYIAMWVEAISPFAETALIFWLYGGLWDRWSISMKIATPVLHVIFKASQFWGARVFYQLARKEEERLRQKHLEGAVISLDSASKEDSDGSGKTSPDVQLLPPSNPSSVLPKGFV</sequence>
<evidence type="ECO:0000313" key="4">
    <source>
        <dbReference type="Proteomes" id="UP001303473"/>
    </source>
</evidence>
<organism evidence="3 4">
    <name type="scientific">Diplogelasinospora grovesii</name>
    <dbReference type="NCBI Taxonomy" id="303347"/>
    <lineage>
        <taxon>Eukaryota</taxon>
        <taxon>Fungi</taxon>
        <taxon>Dikarya</taxon>
        <taxon>Ascomycota</taxon>
        <taxon>Pezizomycotina</taxon>
        <taxon>Sordariomycetes</taxon>
        <taxon>Sordariomycetidae</taxon>
        <taxon>Sordariales</taxon>
        <taxon>Diplogelasinosporaceae</taxon>
        <taxon>Diplogelasinospora</taxon>
    </lineage>
</organism>
<keyword evidence="2" id="KW-0812">Transmembrane</keyword>
<feature type="transmembrane region" description="Helical" evidence="2">
    <location>
        <begin position="208"/>
        <end position="232"/>
    </location>
</feature>
<feature type="transmembrane region" description="Helical" evidence="2">
    <location>
        <begin position="67"/>
        <end position="91"/>
    </location>
</feature>
<feature type="region of interest" description="Disordered" evidence="1">
    <location>
        <begin position="286"/>
        <end position="322"/>
    </location>
</feature>
<keyword evidence="4" id="KW-1185">Reference proteome</keyword>
<evidence type="ECO:0008006" key="5">
    <source>
        <dbReference type="Google" id="ProtNLM"/>
    </source>
</evidence>
<keyword evidence="2" id="KW-1133">Transmembrane helix</keyword>
<dbReference type="Proteomes" id="UP001303473">
    <property type="component" value="Unassembled WGS sequence"/>
</dbReference>
<name>A0AAN6RXL6_9PEZI</name>
<protein>
    <recommendedName>
        <fullName evidence="5">TLC domain-containing protein</fullName>
    </recommendedName>
</protein>
<feature type="compositionally biased region" description="Low complexity" evidence="1">
    <location>
        <begin position="307"/>
        <end position="322"/>
    </location>
</feature>
<dbReference type="AlphaFoldDB" id="A0AAN6RXL6"/>
<comment type="caution">
    <text evidence="3">The sequence shown here is derived from an EMBL/GenBank/DDBJ whole genome shotgun (WGS) entry which is preliminary data.</text>
</comment>
<dbReference type="EMBL" id="MU854106">
    <property type="protein sequence ID" value="KAK3933617.1"/>
    <property type="molecule type" value="Genomic_DNA"/>
</dbReference>
<evidence type="ECO:0000313" key="3">
    <source>
        <dbReference type="EMBL" id="KAK3933617.1"/>
    </source>
</evidence>
<keyword evidence="2" id="KW-0472">Membrane</keyword>
<evidence type="ECO:0000256" key="2">
    <source>
        <dbReference type="SAM" id="Phobius"/>
    </source>
</evidence>